<sequence length="93" mass="10682">MMTMLEPAISQDFLNYMESGSSRAWGVHDCYGRAFYMNTHTRRVFGLPEKYDISGRHFSDLPAPIFFACSDKVIEQNNLYGLAGIQLVRQRRG</sequence>
<reference evidence="1 2" key="1">
    <citation type="submission" date="2014-06" db="EMBL/GenBank/DDBJ databases">
        <title>Whole Genome Sequences of Three Symbiotic Endozoicomonas Bacteria.</title>
        <authorList>
            <person name="Neave M.J."/>
            <person name="Apprill A."/>
            <person name="Voolstra C.R."/>
        </authorList>
    </citation>
    <scope>NUCLEOTIDE SEQUENCE [LARGE SCALE GENOMIC DNA]</scope>
    <source>
        <strain evidence="1 2">LMG 24815</strain>
    </source>
</reference>
<gene>
    <name evidence="1" type="ORF">GZ77_01480</name>
</gene>
<organism evidence="1 2">
    <name type="scientific">Endozoicomonas montiporae</name>
    <dbReference type="NCBI Taxonomy" id="1027273"/>
    <lineage>
        <taxon>Bacteria</taxon>
        <taxon>Pseudomonadati</taxon>
        <taxon>Pseudomonadota</taxon>
        <taxon>Gammaproteobacteria</taxon>
        <taxon>Oceanospirillales</taxon>
        <taxon>Endozoicomonadaceae</taxon>
        <taxon>Endozoicomonas</taxon>
    </lineage>
</organism>
<evidence type="ECO:0000313" key="2">
    <source>
        <dbReference type="Proteomes" id="UP000028006"/>
    </source>
</evidence>
<keyword evidence="2" id="KW-1185">Reference proteome</keyword>
<dbReference type="Proteomes" id="UP000028006">
    <property type="component" value="Unassembled WGS sequence"/>
</dbReference>
<dbReference type="EMBL" id="JOKG01000001">
    <property type="protein sequence ID" value="KEQ15352.1"/>
    <property type="molecule type" value="Genomic_DNA"/>
</dbReference>
<protein>
    <submittedName>
        <fullName evidence="1">Uncharacterized protein</fullName>
    </submittedName>
</protein>
<comment type="caution">
    <text evidence="1">The sequence shown here is derived from an EMBL/GenBank/DDBJ whole genome shotgun (WGS) entry which is preliminary data.</text>
</comment>
<proteinExistence type="predicted"/>
<evidence type="ECO:0000313" key="1">
    <source>
        <dbReference type="EMBL" id="KEQ15352.1"/>
    </source>
</evidence>
<name>A0A081NA79_9GAMM</name>
<accession>A0A081NA79</accession>
<dbReference type="AlphaFoldDB" id="A0A081NA79"/>